<keyword evidence="3" id="KW-1185">Reference proteome</keyword>
<dbReference type="Proteomes" id="UP000509761">
    <property type="component" value="Chromosome"/>
</dbReference>
<dbReference type="EMBL" id="CP054580">
    <property type="protein sequence ID" value="QKS24724.1"/>
    <property type="molecule type" value="Genomic_DNA"/>
</dbReference>
<organism evidence="2 3">
    <name type="scientific">Vreelandella titanicae</name>
    <dbReference type="NCBI Taxonomy" id="664683"/>
    <lineage>
        <taxon>Bacteria</taxon>
        <taxon>Pseudomonadati</taxon>
        <taxon>Pseudomonadota</taxon>
        <taxon>Gammaproteobacteria</taxon>
        <taxon>Oceanospirillales</taxon>
        <taxon>Halomonadaceae</taxon>
        <taxon>Vreelandella</taxon>
    </lineage>
</organism>
<dbReference type="AlphaFoldDB" id="A0AAP9T0H3"/>
<accession>A0AAP9T0H3</accession>
<evidence type="ECO:0000313" key="3">
    <source>
        <dbReference type="Proteomes" id="UP000509761"/>
    </source>
</evidence>
<keyword evidence="1" id="KW-0472">Membrane</keyword>
<feature type="transmembrane region" description="Helical" evidence="1">
    <location>
        <begin position="6"/>
        <end position="27"/>
    </location>
</feature>
<keyword evidence="1" id="KW-1133">Transmembrane helix</keyword>
<evidence type="ECO:0000256" key="1">
    <source>
        <dbReference type="SAM" id="Phobius"/>
    </source>
</evidence>
<proteinExistence type="predicted"/>
<reference evidence="2 3" key="1">
    <citation type="submission" date="2019-12" db="EMBL/GenBank/DDBJ databases">
        <title>Genome sequencing and assembly of endphytes of Porphyra tenera.</title>
        <authorList>
            <person name="Park J.M."/>
            <person name="Shin R."/>
            <person name="Jo S.H."/>
        </authorList>
    </citation>
    <scope>NUCLEOTIDE SEQUENCE [LARGE SCALE GENOMIC DNA]</scope>
    <source>
        <strain evidence="2 3">GPM3</strain>
    </source>
</reference>
<protein>
    <submittedName>
        <fullName evidence="2">Uncharacterized protein</fullName>
    </submittedName>
</protein>
<evidence type="ECO:0000313" key="2">
    <source>
        <dbReference type="EMBL" id="QKS24724.1"/>
    </source>
</evidence>
<sequence>MVLSSEIIPVLLSLLSSLMFAATFVLVKIGVNSSSTLAALWVTLSTNVVFL</sequence>
<keyword evidence="1" id="KW-0812">Transmembrane</keyword>
<name>A0AAP9T0H3_9GAMM</name>
<gene>
    <name evidence="2" type="ORF">FX987_02506</name>
</gene>